<dbReference type="EMBL" id="JACIDR010000001">
    <property type="protein sequence ID" value="MBB3971581.1"/>
    <property type="molecule type" value="Genomic_DNA"/>
</dbReference>
<evidence type="ECO:0000256" key="1">
    <source>
        <dbReference type="SAM" id="SignalP"/>
    </source>
</evidence>
<accession>A0A7W6GD86</accession>
<comment type="caution">
    <text evidence="2">The sequence shown here is derived from an EMBL/GenBank/DDBJ whole genome shotgun (WGS) entry which is preliminary data.</text>
</comment>
<proteinExistence type="predicted"/>
<evidence type="ECO:0000313" key="3">
    <source>
        <dbReference type="Proteomes" id="UP000528964"/>
    </source>
</evidence>
<evidence type="ECO:0000313" key="2">
    <source>
        <dbReference type="EMBL" id="MBB3971581.1"/>
    </source>
</evidence>
<reference evidence="2 3" key="1">
    <citation type="submission" date="2020-08" db="EMBL/GenBank/DDBJ databases">
        <title>Genomic Encyclopedia of Type Strains, Phase IV (KMG-IV): sequencing the most valuable type-strain genomes for metagenomic binning, comparative biology and taxonomic classification.</title>
        <authorList>
            <person name="Goeker M."/>
        </authorList>
    </citation>
    <scope>NUCLEOTIDE SEQUENCE [LARGE SCALE GENOMIC DNA]</scope>
    <source>
        <strain evidence="2 3">DSM 25481</strain>
    </source>
</reference>
<dbReference type="RefSeq" id="WP_183393446.1">
    <property type="nucleotide sequence ID" value="NZ_JACIDR010000001.1"/>
</dbReference>
<name>A0A7W6GD86_9HYPH</name>
<dbReference type="Proteomes" id="UP000528964">
    <property type="component" value="Unassembled WGS sequence"/>
</dbReference>
<protein>
    <submittedName>
        <fullName evidence="2">Uncharacterized protein</fullName>
    </submittedName>
</protein>
<keyword evidence="1" id="KW-0732">Signal</keyword>
<feature type="chain" id="PRO_5030977485" evidence="1">
    <location>
        <begin position="25"/>
        <end position="157"/>
    </location>
</feature>
<sequence>MRNALIAAAAGALLCIASGGAASAADYGYGGGSTARSASDSFYRGYTGRLPSCADPHVHRQIRDAFAKRERMYWHSGLALSGFVRPAELGYRSWGVEFIPRRFCSAEAFTNDGVRRHVYWLVAEGQQWLSLGPGVDWCVTGLDRNYAYAPDCKMARP</sequence>
<gene>
    <name evidence="2" type="ORF">GGR24_000214</name>
</gene>
<dbReference type="AlphaFoldDB" id="A0A7W6GD86"/>
<organism evidence="2 3">
    <name type="scientific">Hansschlegelia beijingensis</name>
    <dbReference type="NCBI Taxonomy" id="1133344"/>
    <lineage>
        <taxon>Bacteria</taxon>
        <taxon>Pseudomonadati</taxon>
        <taxon>Pseudomonadota</taxon>
        <taxon>Alphaproteobacteria</taxon>
        <taxon>Hyphomicrobiales</taxon>
        <taxon>Methylopilaceae</taxon>
        <taxon>Hansschlegelia</taxon>
    </lineage>
</organism>
<keyword evidence="3" id="KW-1185">Reference proteome</keyword>
<feature type="signal peptide" evidence="1">
    <location>
        <begin position="1"/>
        <end position="24"/>
    </location>
</feature>